<evidence type="ECO:0000313" key="1">
    <source>
        <dbReference type="EMBL" id="MCI2285458.1"/>
    </source>
</evidence>
<reference evidence="1" key="1">
    <citation type="submission" date="2022-01" db="EMBL/GenBank/DDBJ databases">
        <title>Colwellia maritima, isolated from seawater.</title>
        <authorList>
            <person name="Kristyanto S."/>
            <person name="Jung J."/>
            <person name="Jeon C.O."/>
        </authorList>
    </citation>
    <scope>NUCLEOTIDE SEQUENCE</scope>
    <source>
        <strain evidence="1">MSW7</strain>
    </source>
</reference>
<evidence type="ECO:0000313" key="2">
    <source>
        <dbReference type="Proteomes" id="UP001139646"/>
    </source>
</evidence>
<keyword evidence="2" id="KW-1185">Reference proteome</keyword>
<comment type="caution">
    <text evidence="1">The sequence shown here is derived from an EMBL/GenBank/DDBJ whole genome shotgun (WGS) entry which is preliminary data.</text>
</comment>
<dbReference type="Proteomes" id="UP001139646">
    <property type="component" value="Unassembled WGS sequence"/>
</dbReference>
<name>A0ABS9X5E3_9GAMM</name>
<organism evidence="1 2">
    <name type="scientific">Colwellia maritima</name>
    <dbReference type="NCBI Taxonomy" id="2912588"/>
    <lineage>
        <taxon>Bacteria</taxon>
        <taxon>Pseudomonadati</taxon>
        <taxon>Pseudomonadota</taxon>
        <taxon>Gammaproteobacteria</taxon>
        <taxon>Alteromonadales</taxon>
        <taxon>Colwelliaceae</taxon>
        <taxon>Colwellia</taxon>
    </lineage>
</organism>
<dbReference type="RefSeq" id="WP_242288339.1">
    <property type="nucleotide sequence ID" value="NZ_JAKKSL010000005.1"/>
</dbReference>
<accession>A0ABS9X5E3</accession>
<proteinExistence type="predicted"/>
<dbReference type="EMBL" id="JAKKSL010000005">
    <property type="protein sequence ID" value="MCI2285458.1"/>
    <property type="molecule type" value="Genomic_DNA"/>
</dbReference>
<protein>
    <submittedName>
        <fullName evidence="1">Uncharacterized protein</fullName>
    </submittedName>
</protein>
<gene>
    <name evidence="1" type="ORF">L3081_21265</name>
</gene>
<sequence>MTNNTIKVNHKKIRTFIPKLSNFEISSRYEGLILKKENLGKSINDLKLKYAR</sequence>